<keyword evidence="8" id="KW-0611">Plant defense</keyword>
<evidence type="ECO:0000256" key="3">
    <source>
        <dbReference type="ARBA" id="ARBA00022577"/>
    </source>
</evidence>
<name>A0A7J7CF41_TRIWF</name>
<dbReference type="PANTHER" id="PTHR32080:SF54">
    <property type="entry name" value="GNK2-HOMOLOGOUS DOMAIN-CONTAINING PROTEIN"/>
    <property type="match status" value="1"/>
</dbReference>
<dbReference type="InterPro" id="IPR038408">
    <property type="entry name" value="GNK2_sf"/>
</dbReference>
<keyword evidence="2" id="KW-0929">Antimicrobial</keyword>
<evidence type="ECO:0000256" key="11">
    <source>
        <dbReference type="ARBA" id="ARBA00023035"/>
    </source>
</evidence>
<gene>
    <name evidence="17" type="ORF">HS088_TW17G00289</name>
</gene>
<keyword evidence="18" id="KW-1185">Reference proteome</keyword>
<dbReference type="PANTHER" id="PTHR32080">
    <property type="entry name" value="ANTIFUNGAL PROTEIN GINKBILOBIN-2-LIKE"/>
    <property type="match status" value="1"/>
</dbReference>
<dbReference type="GO" id="GO:0050832">
    <property type="term" value="P:defense response to fungus"/>
    <property type="evidence" value="ECO:0007669"/>
    <property type="project" value="UniProtKB-KW"/>
</dbReference>
<evidence type="ECO:0000256" key="14">
    <source>
        <dbReference type="ARBA" id="ARBA00038393"/>
    </source>
</evidence>
<keyword evidence="10" id="KW-0044">Antibiotic</keyword>
<evidence type="ECO:0000313" key="17">
    <source>
        <dbReference type="EMBL" id="KAF5732759.1"/>
    </source>
</evidence>
<keyword evidence="5 15" id="KW-0732">Signal</keyword>
<evidence type="ECO:0000256" key="7">
    <source>
        <dbReference type="ARBA" id="ARBA00022737"/>
    </source>
</evidence>
<keyword evidence="4" id="KW-0945">Host-virus interaction</keyword>
<sequence>MGFPPKLAVTMVIGLFGVFFSLVSSDPNTKVEKVLCNSGVYSKGDPFGISLDYVITDLESSTPTDKDYDYRNISPYPNSYAYGHAACNKNLTTSDCSTCLGAAETAMFGSCQSRIGARSVLTDCTMRYEQYPFDD</sequence>
<evidence type="ECO:0000256" key="6">
    <source>
        <dbReference type="ARBA" id="ARBA00022734"/>
    </source>
</evidence>
<keyword evidence="11" id="KW-0465">Mannose-binding</keyword>
<dbReference type="GO" id="GO:0042742">
    <property type="term" value="P:defense response to bacterium"/>
    <property type="evidence" value="ECO:0007669"/>
    <property type="project" value="UniProtKB-KW"/>
</dbReference>
<dbReference type="Gene3D" id="3.30.430.20">
    <property type="entry name" value="Gnk2 domain, C-X8-C-X2-C motif"/>
    <property type="match status" value="1"/>
</dbReference>
<feature type="signal peptide" evidence="15">
    <location>
        <begin position="1"/>
        <end position="25"/>
    </location>
</feature>
<dbReference type="Proteomes" id="UP000593562">
    <property type="component" value="Unassembled WGS sequence"/>
</dbReference>
<evidence type="ECO:0000259" key="16">
    <source>
        <dbReference type="PROSITE" id="PS51473"/>
    </source>
</evidence>
<dbReference type="Pfam" id="PF01657">
    <property type="entry name" value="Stress-antifung"/>
    <property type="match status" value="1"/>
</dbReference>
<evidence type="ECO:0000256" key="13">
    <source>
        <dbReference type="ARBA" id="ARBA00024184"/>
    </source>
</evidence>
<dbReference type="GO" id="GO:0005537">
    <property type="term" value="F:D-mannose binding"/>
    <property type="evidence" value="ECO:0007669"/>
    <property type="project" value="UniProtKB-KW"/>
</dbReference>
<dbReference type="OrthoDB" id="1888914at2759"/>
<evidence type="ECO:0000256" key="4">
    <source>
        <dbReference type="ARBA" id="ARBA00022581"/>
    </source>
</evidence>
<keyword evidence="7" id="KW-0677">Repeat</keyword>
<dbReference type="EMBL" id="JAAARO010000017">
    <property type="protein sequence ID" value="KAF5732759.1"/>
    <property type="molecule type" value="Genomic_DNA"/>
</dbReference>
<reference evidence="17 18" key="1">
    <citation type="journal article" date="2020" name="Nat. Commun.">
        <title>Genome of Tripterygium wilfordii and identification of cytochrome P450 involved in triptolide biosynthesis.</title>
        <authorList>
            <person name="Tu L."/>
            <person name="Su P."/>
            <person name="Zhang Z."/>
            <person name="Gao L."/>
            <person name="Wang J."/>
            <person name="Hu T."/>
            <person name="Zhou J."/>
            <person name="Zhang Y."/>
            <person name="Zhao Y."/>
            <person name="Liu Y."/>
            <person name="Song Y."/>
            <person name="Tong Y."/>
            <person name="Lu Y."/>
            <person name="Yang J."/>
            <person name="Xu C."/>
            <person name="Jia M."/>
            <person name="Peters R.J."/>
            <person name="Huang L."/>
            <person name="Gao W."/>
        </authorList>
    </citation>
    <scope>NUCLEOTIDE SEQUENCE [LARGE SCALE GENOMIC DNA]</scope>
    <source>
        <strain evidence="18">cv. XIE 37</strain>
        <tissue evidence="17">Leaf</tissue>
    </source>
</reference>
<comment type="caution">
    <text evidence="17">The sequence shown here is derived from an EMBL/GenBank/DDBJ whole genome shotgun (WGS) entry which is preliminary data.</text>
</comment>
<dbReference type="GO" id="GO:0009506">
    <property type="term" value="C:plasmodesma"/>
    <property type="evidence" value="ECO:0007669"/>
    <property type="project" value="UniProtKB-SubCell"/>
</dbReference>
<feature type="chain" id="PRO_5029885398" description="Gnk2-homologous domain-containing protein" evidence="15">
    <location>
        <begin position="26"/>
        <end position="135"/>
    </location>
</feature>
<comment type="similarity">
    <text evidence="14">Belongs to the cysteine-rich repeat secretory protein family. Plasmodesmata-located proteins (PDLD) subfamily.</text>
</comment>
<accession>A0A7J7CF41</accession>
<dbReference type="GO" id="GO:0005886">
    <property type="term" value="C:plasma membrane"/>
    <property type="evidence" value="ECO:0007669"/>
    <property type="project" value="UniProtKB-SubCell"/>
</dbReference>
<protein>
    <recommendedName>
        <fullName evidence="16">Gnk2-homologous domain-containing protein</fullName>
    </recommendedName>
</protein>
<evidence type="ECO:0000256" key="1">
    <source>
        <dbReference type="ARBA" id="ARBA00004251"/>
    </source>
</evidence>
<keyword evidence="9" id="KW-0965">Cell junction</keyword>
<evidence type="ECO:0000256" key="5">
    <source>
        <dbReference type="ARBA" id="ARBA00022729"/>
    </source>
</evidence>
<comment type="subcellular location">
    <subcellularLocation>
        <location evidence="13">Cell junction</location>
        <location evidence="13">Plasmodesma</location>
    </subcellularLocation>
    <subcellularLocation>
        <location evidence="1">Cell membrane</location>
        <topology evidence="1">Single-pass type I membrane protein</topology>
    </subcellularLocation>
</comment>
<evidence type="ECO:0000256" key="2">
    <source>
        <dbReference type="ARBA" id="ARBA00022529"/>
    </source>
</evidence>
<evidence type="ECO:0000256" key="8">
    <source>
        <dbReference type="ARBA" id="ARBA00022821"/>
    </source>
</evidence>
<keyword evidence="3" id="KW-0295">Fungicide</keyword>
<dbReference type="InterPro" id="IPR002902">
    <property type="entry name" value="GNK2"/>
</dbReference>
<dbReference type="PROSITE" id="PS51473">
    <property type="entry name" value="GNK2"/>
    <property type="match status" value="1"/>
</dbReference>
<dbReference type="InterPro" id="IPR051378">
    <property type="entry name" value="Cell2Cell_Antifungal"/>
</dbReference>
<dbReference type="FunFam" id="3.30.430.20:FF:000023">
    <property type="entry name" value="Antifungal protein ginkbilobin-2"/>
    <property type="match status" value="1"/>
</dbReference>
<proteinExistence type="inferred from homology"/>
<keyword evidence="12" id="KW-1015">Disulfide bond</keyword>
<evidence type="ECO:0000256" key="15">
    <source>
        <dbReference type="SAM" id="SignalP"/>
    </source>
</evidence>
<organism evidence="17 18">
    <name type="scientific">Tripterygium wilfordii</name>
    <name type="common">Thunder God vine</name>
    <dbReference type="NCBI Taxonomy" id="458696"/>
    <lineage>
        <taxon>Eukaryota</taxon>
        <taxon>Viridiplantae</taxon>
        <taxon>Streptophyta</taxon>
        <taxon>Embryophyta</taxon>
        <taxon>Tracheophyta</taxon>
        <taxon>Spermatophyta</taxon>
        <taxon>Magnoliopsida</taxon>
        <taxon>eudicotyledons</taxon>
        <taxon>Gunneridae</taxon>
        <taxon>Pentapetalae</taxon>
        <taxon>rosids</taxon>
        <taxon>fabids</taxon>
        <taxon>Celastrales</taxon>
        <taxon>Celastraceae</taxon>
        <taxon>Tripterygium</taxon>
    </lineage>
</organism>
<feature type="domain" description="Gnk2-homologous" evidence="16">
    <location>
        <begin position="29"/>
        <end position="133"/>
    </location>
</feature>
<dbReference type="InParanoid" id="A0A7J7CF41"/>
<evidence type="ECO:0000256" key="10">
    <source>
        <dbReference type="ARBA" id="ARBA00023022"/>
    </source>
</evidence>
<evidence type="ECO:0000256" key="9">
    <source>
        <dbReference type="ARBA" id="ARBA00022949"/>
    </source>
</evidence>
<dbReference type="GO" id="GO:0031640">
    <property type="term" value="P:killing of cells of another organism"/>
    <property type="evidence" value="ECO:0007669"/>
    <property type="project" value="UniProtKB-KW"/>
</dbReference>
<keyword evidence="6" id="KW-0430">Lectin</keyword>
<evidence type="ECO:0000256" key="12">
    <source>
        <dbReference type="ARBA" id="ARBA00023157"/>
    </source>
</evidence>
<evidence type="ECO:0000313" key="18">
    <source>
        <dbReference type="Proteomes" id="UP000593562"/>
    </source>
</evidence>
<dbReference type="AlphaFoldDB" id="A0A7J7CF41"/>
<dbReference type="CDD" id="cd23509">
    <property type="entry name" value="Gnk2-like"/>
    <property type="match status" value="1"/>
</dbReference>